<evidence type="ECO:0000256" key="8">
    <source>
        <dbReference type="SAM" id="Phobius"/>
    </source>
</evidence>
<reference evidence="9 10" key="1">
    <citation type="submission" date="2024-09" db="EMBL/GenBank/DDBJ databases">
        <authorList>
            <person name="Sun Q."/>
            <person name="Mori K."/>
        </authorList>
    </citation>
    <scope>NUCLEOTIDE SEQUENCE [LARGE SCALE GENOMIC DNA]</scope>
    <source>
        <strain evidence="9 10">JCM 15389</strain>
    </source>
</reference>
<evidence type="ECO:0000313" key="10">
    <source>
        <dbReference type="Proteomes" id="UP001589788"/>
    </source>
</evidence>
<keyword evidence="5" id="KW-0456">Lyase</keyword>
<keyword evidence="10" id="KW-1185">Reference proteome</keyword>
<evidence type="ECO:0000256" key="3">
    <source>
        <dbReference type="ARBA" id="ARBA00022989"/>
    </source>
</evidence>
<evidence type="ECO:0000256" key="5">
    <source>
        <dbReference type="ARBA" id="ARBA00023239"/>
    </source>
</evidence>
<keyword evidence="4 8" id="KW-0472">Membrane</keyword>
<accession>A0ABV6C556</accession>
<dbReference type="RefSeq" id="WP_377789531.1">
    <property type="nucleotide sequence ID" value="NZ_JBHLYQ010000070.1"/>
</dbReference>
<dbReference type="NCBIfam" id="TIGR00247">
    <property type="entry name" value="endolytic transglycosylase MltG"/>
    <property type="match status" value="1"/>
</dbReference>
<dbReference type="PANTHER" id="PTHR30518">
    <property type="entry name" value="ENDOLYTIC MUREIN TRANSGLYCOSYLASE"/>
    <property type="match status" value="1"/>
</dbReference>
<dbReference type="EMBL" id="JBHLYQ010000070">
    <property type="protein sequence ID" value="MFC0082097.1"/>
    <property type="molecule type" value="Genomic_DNA"/>
</dbReference>
<keyword evidence="2 8" id="KW-0812">Transmembrane</keyword>
<sequence length="309" mass="32905">MSPEPAPARPPLGPSPGGLAPGTRSQGAHAQGIHAQGIHAQGTRRRWPRWVLLGVLGVLVLAGAVVGVGTVVLRLLLGPTRYPVTVQVGTTVVELAQQVADDVPAWSAEQVLQAARRVRSPFEPSGVHDLDGLLGPGTYEVEPGERPSTLLRQMVQRFDQQAAHLGLTPATHAQGLDAYQLIIVASIVEKEGYVPENFGKVAEVIDNRLAKGMPLQMDSTVLFALHQDGGPVTPADEAVPSPYNTYLHTGLTPTPICFPSSGALRAALHPTPGPWLYFELVSPSGREAFETTYAQHLRDIALARSRGLP</sequence>
<proteinExistence type="predicted"/>
<dbReference type="InterPro" id="IPR003770">
    <property type="entry name" value="MLTG-like"/>
</dbReference>
<organism evidence="9 10">
    <name type="scientific">Aciditerrimonas ferrireducens</name>
    <dbReference type="NCBI Taxonomy" id="667306"/>
    <lineage>
        <taxon>Bacteria</taxon>
        <taxon>Bacillati</taxon>
        <taxon>Actinomycetota</taxon>
        <taxon>Acidimicrobiia</taxon>
        <taxon>Acidimicrobiales</taxon>
        <taxon>Acidimicrobiaceae</taxon>
        <taxon>Aciditerrimonas</taxon>
    </lineage>
</organism>
<dbReference type="Pfam" id="PF02618">
    <property type="entry name" value="YceG"/>
    <property type="match status" value="1"/>
</dbReference>
<evidence type="ECO:0000256" key="6">
    <source>
        <dbReference type="ARBA" id="ARBA00023316"/>
    </source>
</evidence>
<dbReference type="Proteomes" id="UP001589788">
    <property type="component" value="Unassembled WGS sequence"/>
</dbReference>
<feature type="compositionally biased region" description="Pro residues" evidence="7">
    <location>
        <begin position="1"/>
        <end position="14"/>
    </location>
</feature>
<protein>
    <submittedName>
        <fullName evidence="9">Endolytic transglycosylase MltG</fullName>
    </submittedName>
</protein>
<keyword evidence="3 8" id="KW-1133">Transmembrane helix</keyword>
<evidence type="ECO:0000313" key="9">
    <source>
        <dbReference type="EMBL" id="MFC0082097.1"/>
    </source>
</evidence>
<gene>
    <name evidence="9" type="primary">mltG</name>
    <name evidence="9" type="ORF">ACFFRE_08035</name>
</gene>
<dbReference type="PANTHER" id="PTHR30518:SF2">
    <property type="entry name" value="ENDOLYTIC MUREIN TRANSGLYCOSYLASE"/>
    <property type="match status" value="1"/>
</dbReference>
<keyword evidence="6" id="KW-0961">Cell wall biogenesis/degradation</keyword>
<keyword evidence="1" id="KW-1003">Cell membrane</keyword>
<comment type="caution">
    <text evidence="9">The sequence shown here is derived from an EMBL/GenBank/DDBJ whole genome shotgun (WGS) entry which is preliminary data.</text>
</comment>
<feature type="region of interest" description="Disordered" evidence="7">
    <location>
        <begin position="1"/>
        <end position="40"/>
    </location>
</feature>
<feature type="transmembrane region" description="Helical" evidence="8">
    <location>
        <begin position="50"/>
        <end position="77"/>
    </location>
</feature>
<name>A0ABV6C556_9ACTN</name>
<evidence type="ECO:0000256" key="4">
    <source>
        <dbReference type="ARBA" id="ARBA00023136"/>
    </source>
</evidence>
<evidence type="ECO:0000256" key="1">
    <source>
        <dbReference type="ARBA" id="ARBA00022475"/>
    </source>
</evidence>
<evidence type="ECO:0000256" key="7">
    <source>
        <dbReference type="SAM" id="MobiDB-lite"/>
    </source>
</evidence>
<evidence type="ECO:0000256" key="2">
    <source>
        <dbReference type="ARBA" id="ARBA00022692"/>
    </source>
</evidence>